<dbReference type="GO" id="GO:0003824">
    <property type="term" value="F:catalytic activity"/>
    <property type="evidence" value="ECO:0007669"/>
    <property type="project" value="InterPro"/>
</dbReference>
<evidence type="ECO:0000313" key="7">
    <source>
        <dbReference type="Proteomes" id="UP000297946"/>
    </source>
</evidence>
<dbReference type="OrthoDB" id="138256at2"/>
<dbReference type="RefSeq" id="WP_135642945.1">
    <property type="nucleotide sequence ID" value="NZ_RQER01000002.1"/>
</dbReference>
<keyword evidence="2" id="KW-0119">Carbohydrate metabolism</keyword>
<evidence type="ECO:0000256" key="1">
    <source>
        <dbReference type="ARBA" id="ARBA00006821"/>
    </source>
</evidence>
<reference evidence="5" key="1">
    <citation type="submission" date="2018-10" db="EMBL/GenBank/DDBJ databases">
        <authorList>
            <person name="Vincent A.T."/>
            <person name="Schiettekatte O."/>
            <person name="Bourhy P."/>
            <person name="Veyrier F.J."/>
            <person name="Picardeau M."/>
        </authorList>
    </citation>
    <scope>NUCLEOTIDE SEQUENCE</scope>
    <source>
        <strain evidence="5">201702690</strain>
    </source>
</reference>
<evidence type="ECO:0000256" key="2">
    <source>
        <dbReference type="ARBA" id="ARBA00023277"/>
    </source>
</evidence>
<protein>
    <submittedName>
        <fullName evidence="4">Alpha-amylase</fullName>
    </submittedName>
</protein>
<comment type="similarity">
    <text evidence="1">Belongs to the glycosyl hydrolase 57 family.</text>
</comment>
<proteinExistence type="inferred from homology"/>
<gene>
    <name evidence="4" type="ORF">EHO57_03495</name>
    <name evidence="5" type="ORF">EHQ53_03265</name>
</gene>
<evidence type="ECO:0000259" key="3">
    <source>
        <dbReference type="Pfam" id="PF03065"/>
    </source>
</evidence>
<dbReference type="InterPro" id="IPR052046">
    <property type="entry name" value="GH57_Enzymes"/>
</dbReference>
<dbReference type="GO" id="GO:0005975">
    <property type="term" value="P:carbohydrate metabolic process"/>
    <property type="evidence" value="ECO:0007669"/>
    <property type="project" value="InterPro"/>
</dbReference>
<feature type="domain" description="Glycoside hydrolase family 57 N-terminal" evidence="3">
    <location>
        <begin position="6"/>
        <end position="290"/>
    </location>
</feature>
<name>A0A5F1ZXL3_9LEPT</name>
<dbReference type="CDD" id="cd10795">
    <property type="entry name" value="GH57N_MJA1_like"/>
    <property type="match status" value="1"/>
</dbReference>
<dbReference type="AlphaFoldDB" id="A0A5F1ZXL3"/>
<dbReference type="EMBL" id="RQGC01000001">
    <property type="protein sequence ID" value="TGL43661.1"/>
    <property type="molecule type" value="Genomic_DNA"/>
</dbReference>
<dbReference type="Gene3D" id="3.20.110.20">
    <property type="match status" value="1"/>
</dbReference>
<reference evidence="6 7" key="2">
    <citation type="journal article" date="2019" name="PLoS Negl. Trop. Dis.">
        <title>Revisiting the worldwide diversity of Leptospira species in the environment.</title>
        <authorList>
            <person name="Vincent A.T."/>
            <person name="Schiettekatte O."/>
            <person name="Bourhy P."/>
            <person name="Veyrier F.J."/>
            <person name="Picardeau M."/>
        </authorList>
    </citation>
    <scope>NUCLEOTIDE SEQUENCE [LARGE SCALE GENOMIC DNA]</scope>
    <source>
        <strain evidence="6">201702690</strain>
        <strain evidence="4 7">SSW18</strain>
    </source>
</reference>
<comment type="caution">
    <text evidence="4">The sequence shown here is derived from an EMBL/GenBank/DDBJ whole genome shotgun (WGS) entry which is preliminary data.</text>
</comment>
<dbReference type="PANTHER" id="PTHR36306:SF1">
    <property type="entry name" value="ALPHA-AMYLASE-RELATED"/>
    <property type="match status" value="1"/>
</dbReference>
<evidence type="ECO:0000313" key="5">
    <source>
        <dbReference type="EMBL" id="TGL43661.1"/>
    </source>
</evidence>
<evidence type="ECO:0000313" key="6">
    <source>
        <dbReference type="Proteomes" id="UP000297273"/>
    </source>
</evidence>
<evidence type="ECO:0000313" key="4">
    <source>
        <dbReference type="EMBL" id="TGK04181.1"/>
    </source>
</evidence>
<sequence length="411" mass="48386">MISVCFYFEVHQPYRLDRFNFFKIGRNLPYFDDKKNEEILRKVAHKCYLPTTKALLELVRDHKEEFKFTFSLTGTVIEQLKKWSPEVMDHFKELADTGCVEFLSETYYHSLSSLYSDREFSRQVGKHKGLIQSEFGVTPKAFRNTELIYSNDIAHKVRKMGYSTMLSEGVDRILNWRSPNFLYHSSNEPELNLMLKNYRLSDDIAFRFSERSWADFPLSAEKFSKWVHSVAGNGQCINLFMDFETFGEHQWKESGIFEFLRYTPKEILKHPDFKFRTVSEAAERYPSVGEFDAPEAVSWADAERDLTAWRGNSMQRQALESLYELEDKIYSLGDEKILDTFGKLQTSDHFYYMCTKFFNDGDVHKYFSPYGSPYEAYIYFMNILQDFKQSLGRPNISYAESKQISVGDFVL</sequence>
<dbReference type="Proteomes" id="UP000297946">
    <property type="component" value="Unassembled WGS sequence"/>
</dbReference>
<dbReference type="SUPFAM" id="SSF88713">
    <property type="entry name" value="Glycoside hydrolase/deacetylase"/>
    <property type="match status" value="1"/>
</dbReference>
<organism evidence="4 7">
    <name type="scientific">Leptospira langatensis</name>
    <dbReference type="NCBI Taxonomy" id="2484983"/>
    <lineage>
        <taxon>Bacteria</taxon>
        <taxon>Pseudomonadati</taxon>
        <taxon>Spirochaetota</taxon>
        <taxon>Spirochaetia</taxon>
        <taxon>Leptospirales</taxon>
        <taxon>Leptospiraceae</taxon>
        <taxon>Leptospira</taxon>
    </lineage>
</organism>
<dbReference type="Pfam" id="PF03065">
    <property type="entry name" value="Glyco_hydro_57"/>
    <property type="match status" value="1"/>
</dbReference>
<dbReference type="Proteomes" id="UP000297273">
    <property type="component" value="Unassembled WGS sequence"/>
</dbReference>
<dbReference type="InterPro" id="IPR011330">
    <property type="entry name" value="Glyco_hydro/deAcase_b/a-brl"/>
</dbReference>
<dbReference type="InterPro" id="IPR004300">
    <property type="entry name" value="Glyco_hydro_57_N"/>
</dbReference>
<keyword evidence="6" id="KW-1185">Reference proteome</keyword>
<accession>A0A5F1ZXL3</accession>
<dbReference type="PANTHER" id="PTHR36306">
    <property type="entry name" value="ALPHA-AMYLASE-RELATED-RELATED"/>
    <property type="match status" value="1"/>
</dbReference>
<dbReference type="EMBL" id="RQER01000002">
    <property type="protein sequence ID" value="TGK04181.1"/>
    <property type="molecule type" value="Genomic_DNA"/>
</dbReference>